<organism evidence="3 4">
    <name type="scientific">Ambrosia artemisiifolia</name>
    <name type="common">Common ragweed</name>
    <dbReference type="NCBI Taxonomy" id="4212"/>
    <lineage>
        <taxon>Eukaryota</taxon>
        <taxon>Viridiplantae</taxon>
        <taxon>Streptophyta</taxon>
        <taxon>Embryophyta</taxon>
        <taxon>Tracheophyta</taxon>
        <taxon>Spermatophyta</taxon>
        <taxon>Magnoliopsida</taxon>
        <taxon>eudicotyledons</taxon>
        <taxon>Gunneridae</taxon>
        <taxon>Pentapetalae</taxon>
        <taxon>asterids</taxon>
        <taxon>campanulids</taxon>
        <taxon>Asterales</taxon>
        <taxon>Asteraceae</taxon>
        <taxon>Asteroideae</taxon>
        <taxon>Heliantheae alliance</taxon>
        <taxon>Heliantheae</taxon>
        <taxon>Ambrosia</taxon>
    </lineage>
</organism>
<dbReference type="PANTHER" id="PTHR35410">
    <property type="entry name" value="EXPRESSED PROTEIN"/>
    <property type="match status" value="1"/>
</dbReference>
<evidence type="ECO:0000259" key="2">
    <source>
        <dbReference type="Pfam" id="PF24649"/>
    </source>
</evidence>
<feature type="domain" description="DUF7642" evidence="2">
    <location>
        <begin position="76"/>
        <end position="171"/>
    </location>
</feature>
<dbReference type="Pfam" id="PF24649">
    <property type="entry name" value="DUF7642"/>
    <property type="match status" value="1"/>
</dbReference>
<dbReference type="EMBL" id="JAMZMK010009464">
    <property type="protein sequence ID" value="KAI7735580.1"/>
    <property type="molecule type" value="Genomic_DNA"/>
</dbReference>
<keyword evidence="1" id="KW-0472">Membrane</keyword>
<dbReference type="Proteomes" id="UP001206925">
    <property type="component" value="Unassembled WGS sequence"/>
</dbReference>
<gene>
    <name evidence="3" type="ORF">M8C21_012682</name>
</gene>
<name>A0AAD5GAM5_AMBAR</name>
<dbReference type="PANTHER" id="PTHR35410:SF1">
    <property type="entry name" value="EXPRESSED PROTEIN"/>
    <property type="match status" value="1"/>
</dbReference>
<keyword evidence="1" id="KW-1133">Transmembrane helix</keyword>
<keyword evidence="4" id="KW-1185">Reference proteome</keyword>
<keyword evidence="1" id="KW-0812">Transmembrane</keyword>
<evidence type="ECO:0000313" key="3">
    <source>
        <dbReference type="EMBL" id="KAI7735580.1"/>
    </source>
</evidence>
<sequence>MMEGEMEKGLLCEDEEDDDDDEVLYSASFQEAEDDFIKLKTTQWILYSFVLLFAWGFGFLMLLYLPFHRYTLRRIIRSRRLYITPHAIVYKVTKPYFGIGVFKKEKYVLLASVADVVIEQGHLQSRHGVYSLRIQNLLAVRRPPSDDLQIEAITNPQAFRKAVLTRLSSITSQALSSTLEDVGSSRNIQAPMSNVGELAILEKLEEVGNSLKAPTVLQCLVVLVSILQNLFAGKASQKVKSLDWLPGSGKLWVNLQGS</sequence>
<proteinExistence type="predicted"/>
<evidence type="ECO:0000313" key="4">
    <source>
        <dbReference type="Proteomes" id="UP001206925"/>
    </source>
</evidence>
<dbReference type="InterPro" id="IPR056059">
    <property type="entry name" value="DUF7642"/>
</dbReference>
<dbReference type="AlphaFoldDB" id="A0AAD5GAM5"/>
<accession>A0AAD5GAM5</accession>
<reference evidence="3" key="1">
    <citation type="submission" date="2022-06" db="EMBL/GenBank/DDBJ databases">
        <title>Uncovering the hologenomic basis of an extraordinary plant invasion.</title>
        <authorList>
            <person name="Bieker V.C."/>
            <person name="Martin M.D."/>
            <person name="Gilbert T."/>
            <person name="Hodgins K."/>
            <person name="Battlay P."/>
            <person name="Petersen B."/>
            <person name="Wilson J."/>
        </authorList>
    </citation>
    <scope>NUCLEOTIDE SEQUENCE</scope>
    <source>
        <strain evidence="3">AA19_3_7</strain>
        <tissue evidence="3">Leaf</tissue>
    </source>
</reference>
<feature type="transmembrane region" description="Helical" evidence="1">
    <location>
        <begin position="44"/>
        <end position="67"/>
    </location>
</feature>
<protein>
    <recommendedName>
        <fullName evidence="2">DUF7642 domain-containing protein</fullName>
    </recommendedName>
</protein>
<comment type="caution">
    <text evidence="3">The sequence shown here is derived from an EMBL/GenBank/DDBJ whole genome shotgun (WGS) entry which is preliminary data.</text>
</comment>
<evidence type="ECO:0000256" key="1">
    <source>
        <dbReference type="SAM" id="Phobius"/>
    </source>
</evidence>